<dbReference type="OrthoDB" id="5964776at2759"/>
<reference evidence="12" key="1">
    <citation type="submission" date="2021-06" db="EMBL/GenBank/DDBJ databases">
        <authorList>
            <person name="Hodson N. C."/>
            <person name="Mongue J. A."/>
            <person name="Jaron S. K."/>
        </authorList>
    </citation>
    <scope>NUCLEOTIDE SEQUENCE</scope>
</reference>
<dbReference type="EMBL" id="CAJVCH010056897">
    <property type="protein sequence ID" value="CAG7718895.1"/>
    <property type="molecule type" value="Genomic_DNA"/>
</dbReference>
<dbReference type="PROSITE" id="PS50262">
    <property type="entry name" value="G_PROTEIN_RECEP_F1_2"/>
    <property type="match status" value="1"/>
</dbReference>
<feature type="transmembrane region" description="Helical" evidence="10">
    <location>
        <begin position="149"/>
        <end position="172"/>
    </location>
</feature>
<dbReference type="GO" id="GO:0008188">
    <property type="term" value="F:neuropeptide receptor activity"/>
    <property type="evidence" value="ECO:0007669"/>
    <property type="project" value="TreeGrafter"/>
</dbReference>
<protein>
    <recommendedName>
        <fullName evidence="11">G-protein coupled receptors family 1 profile domain-containing protein</fullName>
    </recommendedName>
</protein>
<dbReference type="PANTHER" id="PTHR24238:SF57">
    <property type="entry name" value="G-PROTEIN COUPLED RECEPTOR 83"/>
    <property type="match status" value="1"/>
</dbReference>
<dbReference type="SUPFAM" id="SSF81321">
    <property type="entry name" value="Family A G protein-coupled receptor-like"/>
    <property type="match status" value="1"/>
</dbReference>
<dbReference type="PANTHER" id="PTHR24238">
    <property type="entry name" value="G-PROTEIN COUPLED RECEPTOR"/>
    <property type="match status" value="1"/>
</dbReference>
<dbReference type="Proteomes" id="UP000708208">
    <property type="component" value="Unassembled WGS sequence"/>
</dbReference>
<proteinExistence type="inferred from homology"/>
<evidence type="ECO:0000256" key="1">
    <source>
        <dbReference type="ARBA" id="ARBA00004141"/>
    </source>
</evidence>
<feature type="non-terminal residue" evidence="12">
    <location>
        <position position="1"/>
    </location>
</feature>
<keyword evidence="4 10" id="KW-1133">Transmembrane helix</keyword>
<evidence type="ECO:0000256" key="4">
    <source>
        <dbReference type="ARBA" id="ARBA00022989"/>
    </source>
</evidence>
<gene>
    <name evidence="12" type="ORF">AFUS01_LOCUS8255</name>
</gene>
<dbReference type="AlphaFoldDB" id="A0A8J2JKB5"/>
<evidence type="ECO:0000256" key="10">
    <source>
        <dbReference type="SAM" id="Phobius"/>
    </source>
</evidence>
<evidence type="ECO:0000256" key="5">
    <source>
        <dbReference type="ARBA" id="ARBA00023040"/>
    </source>
</evidence>
<comment type="subcellular location">
    <subcellularLocation>
        <location evidence="1">Membrane</location>
        <topology evidence="1">Multi-pass membrane protein</topology>
    </subcellularLocation>
</comment>
<name>A0A8J2JKB5_9HEXA</name>
<keyword evidence="6 10" id="KW-0472">Membrane</keyword>
<evidence type="ECO:0000256" key="6">
    <source>
        <dbReference type="ARBA" id="ARBA00023136"/>
    </source>
</evidence>
<dbReference type="Pfam" id="PF00001">
    <property type="entry name" value="7tm_1"/>
    <property type="match status" value="1"/>
</dbReference>
<sequence>MSQATLYKRFYNRTEQEDYVEEELIFENPRVQIILIFLYSIVFLFCFFGNLTVVLVMKLHWRMRSVTKFCLGNLAIANLCVGIFCVYQNLSLFLIDSWVFGKFLCKMYHFINSLSHTASILILVVISVERYLVILHPFKCRSLLTIQRLRFIILGVWITSALICLPRLYFIITIENPIPMKDGEYEVICALGASFFFSPAADLIHFTFLFLLPLIIISILYVKVGLFLRQRDRFWCSVILNRSSSGNSECEIRVQSRNVTATPKNIILQRKAMNLSSSNNLRKQMSYIRNQAEVTTQQDNRKRKLARSRSQCVSEKKLSKNKNKNARYSIRYRTSGSCERNSRMIRPRHFPCRMDRDDDWELLPHRAFTTVGPSHR</sequence>
<evidence type="ECO:0000259" key="11">
    <source>
        <dbReference type="PROSITE" id="PS50262"/>
    </source>
</evidence>
<keyword evidence="7" id="KW-0675">Receptor</keyword>
<feature type="region of interest" description="Disordered" evidence="9">
    <location>
        <begin position="293"/>
        <end position="325"/>
    </location>
</feature>
<dbReference type="GO" id="GO:0005886">
    <property type="term" value="C:plasma membrane"/>
    <property type="evidence" value="ECO:0007669"/>
    <property type="project" value="TreeGrafter"/>
</dbReference>
<accession>A0A8J2JKB5</accession>
<keyword evidence="8" id="KW-0807">Transducer</keyword>
<feature type="domain" description="G-protein coupled receptors family 1 profile" evidence="11">
    <location>
        <begin position="49"/>
        <end position="233"/>
    </location>
</feature>
<dbReference type="InterPro" id="IPR017452">
    <property type="entry name" value="GPCR_Rhodpsn_7TM"/>
</dbReference>
<evidence type="ECO:0000313" key="13">
    <source>
        <dbReference type="Proteomes" id="UP000708208"/>
    </source>
</evidence>
<evidence type="ECO:0000256" key="8">
    <source>
        <dbReference type="ARBA" id="ARBA00023224"/>
    </source>
</evidence>
<keyword evidence="13" id="KW-1185">Reference proteome</keyword>
<comment type="similarity">
    <text evidence="2">Belongs to the G-protein coupled receptor 1 family.</text>
</comment>
<dbReference type="InterPro" id="IPR000276">
    <property type="entry name" value="GPCR_Rhodpsn"/>
</dbReference>
<keyword evidence="3 10" id="KW-0812">Transmembrane</keyword>
<feature type="transmembrane region" description="Helical" evidence="10">
    <location>
        <begin position="110"/>
        <end position="128"/>
    </location>
</feature>
<evidence type="ECO:0000313" key="12">
    <source>
        <dbReference type="EMBL" id="CAG7718895.1"/>
    </source>
</evidence>
<keyword evidence="5" id="KW-0297">G-protein coupled receptor</keyword>
<feature type="transmembrane region" description="Helical" evidence="10">
    <location>
        <begin position="33"/>
        <end position="57"/>
    </location>
</feature>
<comment type="caution">
    <text evidence="12">The sequence shown here is derived from an EMBL/GenBank/DDBJ whole genome shotgun (WGS) entry which is preliminary data.</text>
</comment>
<organism evidence="12 13">
    <name type="scientific">Allacma fusca</name>
    <dbReference type="NCBI Taxonomy" id="39272"/>
    <lineage>
        <taxon>Eukaryota</taxon>
        <taxon>Metazoa</taxon>
        <taxon>Ecdysozoa</taxon>
        <taxon>Arthropoda</taxon>
        <taxon>Hexapoda</taxon>
        <taxon>Collembola</taxon>
        <taxon>Symphypleona</taxon>
        <taxon>Sminthuridae</taxon>
        <taxon>Allacma</taxon>
    </lineage>
</organism>
<feature type="transmembrane region" description="Helical" evidence="10">
    <location>
        <begin position="69"/>
        <end position="90"/>
    </location>
</feature>
<dbReference type="PROSITE" id="PS00237">
    <property type="entry name" value="G_PROTEIN_RECEP_F1_1"/>
    <property type="match status" value="1"/>
</dbReference>
<feature type="transmembrane region" description="Helical" evidence="10">
    <location>
        <begin position="203"/>
        <end position="222"/>
    </location>
</feature>
<evidence type="ECO:0000256" key="7">
    <source>
        <dbReference type="ARBA" id="ARBA00023170"/>
    </source>
</evidence>
<evidence type="ECO:0000256" key="9">
    <source>
        <dbReference type="SAM" id="MobiDB-lite"/>
    </source>
</evidence>
<evidence type="ECO:0000256" key="2">
    <source>
        <dbReference type="ARBA" id="ARBA00010663"/>
    </source>
</evidence>
<evidence type="ECO:0000256" key="3">
    <source>
        <dbReference type="ARBA" id="ARBA00022692"/>
    </source>
</evidence>